<protein>
    <submittedName>
        <fullName evidence="2">Uncharacterized protein</fullName>
    </submittedName>
</protein>
<dbReference type="Proteomes" id="UP000324222">
    <property type="component" value="Unassembled WGS sequence"/>
</dbReference>
<evidence type="ECO:0000313" key="3">
    <source>
        <dbReference type="Proteomes" id="UP000324222"/>
    </source>
</evidence>
<reference evidence="2 3" key="1">
    <citation type="submission" date="2019-05" db="EMBL/GenBank/DDBJ databases">
        <title>Another draft genome of Portunus trituberculatus and its Hox gene families provides insights of decapod evolution.</title>
        <authorList>
            <person name="Jeong J.-H."/>
            <person name="Song I."/>
            <person name="Kim S."/>
            <person name="Choi T."/>
            <person name="Kim D."/>
            <person name="Ryu S."/>
            <person name="Kim W."/>
        </authorList>
    </citation>
    <scope>NUCLEOTIDE SEQUENCE [LARGE SCALE GENOMIC DNA]</scope>
    <source>
        <tissue evidence="2">Muscle</tissue>
    </source>
</reference>
<name>A0A5B7GHI0_PORTR</name>
<evidence type="ECO:0000256" key="1">
    <source>
        <dbReference type="SAM" id="MobiDB-lite"/>
    </source>
</evidence>
<gene>
    <name evidence="2" type="ORF">E2C01_050871</name>
</gene>
<keyword evidence="3" id="KW-1185">Reference proteome</keyword>
<dbReference type="EMBL" id="VSRR010014341">
    <property type="protein sequence ID" value="MPC56905.1"/>
    <property type="molecule type" value="Genomic_DNA"/>
</dbReference>
<evidence type="ECO:0000313" key="2">
    <source>
        <dbReference type="EMBL" id="MPC56905.1"/>
    </source>
</evidence>
<sequence>MAEVISTVNYRLEMPGKKWASKIVLVDRLWKHIGKQEFTWVVRGDIELRDKESVANSNKGDCSSGSDSDSDAGEGEEGAVSNEMEKEEGFERGS</sequence>
<accession>A0A5B7GHI0</accession>
<organism evidence="2 3">
    <name type="scientific">Portunus trituberculatus</name>
    <name type="common">Swimming crab</name>
    <name type="synonym">Neptunus trituberculatus</name>
    <dbReference type="NCBI Taxonomy" id="210409"/>
    <lineage>
        <taxon>Eukaryota</taxon>
        <taxon>Metazoa</taxon>
        <taxon>Ecdysozoa</taxon>
        <taxon>Arthropoda</taxon>
        <taxon>Crustacea</taxon>
        <taxon>Multicrustacea</taxon>
        <taxon>Malacostraca</taxon>
        <taxon>Eumalacostraca</taxon>
        <taxon>Eucarida</taxon>
        <taxon>Decapoda</taxon>
        <taxon>Pleocyemata</taxon>
        <taxon>Brachyura</taxon>
        <taxon>Eubrachyura</taxon>
        <taxon>Portunoidea</taxon>
        <taxon>Portunidae</taxon>
        <taxon>Portuninae</taxon>
        <taxon>Portunus</taxon>
    </lineage>
</organism>
<feature type="compositionally biased region" description="Basic and acidic residues" evidence="1">
    <location>
        <begin position="83"/>
        <end position="94"/>
    </location>
</feature>
<feature type="compositionally biased region" description="Acidic residues" evidence="1">
    <location>
        <begin position="68"/>
        <end position="77"/>
    </location>
</feature>
<feature type="region of interest" description="Disordered" evidence="1">
    <location>
        <begin position="52"/>
        <end position="94"/>
    </location>
</feature>
<proteinExistence type="predicted"/>
<dbReference type="AlphaFoldDB" id="A0A5B7GHI0"/>
<comment type="caution">
    <text evidence="2">The sequence shown here is derived from an EMBL/GenBank/DDBJ whole genome shotgun (WGS) entry which is preliminary data.</text>
</comment>